<gene>
    <name evidence="1" type="ORF">S01H4_32774</name>
</gene>
<sequence>LAFSNVLDCIYEVYVYPASKNERIFELEHLKAEIIENGYRGNKRNALIRISYLISELNKRGV</sequence>
<reference evidence="1" key="1">
    <citation type="journal article" date="2014" name="Front. Microbiol.">
        <title>High frequency of phylogenetically diverse reductive dehalogenase-homologous genes in deep subseafloor sedimentary metagenomes.</title>
        <authorList>
            <person name="Kawai M."/>
            <person name="Futagami T."/>
            <person name="Toyoda A."/>
            <person name="Takaki Y."/>
            <person name="Nishi S."/>
            <person name="Hori S."/>
            <person name="Arai W."/>
            <person name="Tsubouchi T."/>
            <person name="Morono Y."/>
            <person name="Uchiyama I."/>
            <person name="Ito T."/>
            <person name="Fujiyama A."/>
            <person name="Inagaki F."/>
            <person name="Takami H."/>
        </authorList>
    </citation>
    <scope>NUCLEOTIDE SEQUENCE</scope>
    <source>
        <strain evidence="1">Expedition CK06-06</strain>
    </source>
</reference>
<name>X1B251_9ZZZZ</name>
<dbReference type="AlphaFoldDB" id="X1B251"/>
<protein>
    <submittedName>
        <fullName evidence="1">Uncharacterized protein</fullName>
    </submittedName>
</protein>
<comment type="caution">
    <text evidence="1">The sequence shown here is derived from an EMBL/GenBank/DDBJ whole genome shotgun (WGS) entry which is preliminary data.</text>
</comment>
<proteinExistence type="predicted"/>
<organism evidence="1">
    <name type="scientific">marine sediment metagenome</name>
    <dbReference type="NCBI Taxonomy" id="412755"/>
    <lineage>
        <taxon>unclassified sequences</taxon>
        <taxon>metagenomes</taxon>
        <taxon>ecological metagenomes</taxon>
    </lineage>
</organism>
<evidence type="ECO:0000313" key="1">
    <source>
        <dbReference type="EMBL" id="GAG75412.1"/>
    </source>
</evidence>
<accession>X1B251</accession>
<feature type="non-terminal residue" evidence="1">
    <location>
        <position position="1"/>
    </location>
</feature>
<dbReference type="EMBL" id="BART01017177">
    <property type="protein sequence ID" value="GAG75412.1"/>
    <property type="molecule type" value="Genomic_DNA"/>
</dbReference>